<evidence type="ECO:0000256" key="2">
    <source>
        <dbReference type="ARBA" id="ARBA00022448"/>
    </source>
</evidence>
<evidence type="ECO:0000256" key="9">
    <source>
        <dbReference type="SAM" id="Phobius"/>
    </source>
</evidence>
<dbReference type="InterPro" id="IPR004501">
    <property type="entry name" value="PTS_EIIC_3"/>
</dbReference>
<dbReference type="InterPro" id="IPR051088">
    <property type="entry name" value="PTS_Sugar-EIIC/EIIB"/>
</dbReference>
<comment type="function">
    <text evidence="8">The phosphoenolpyruvate-dependent sugar phosphotransferase system (PTS), a major carbohydrate active -transport system, catalyzes the phosphorylation of incoming sugar substrates concomitant with their translocation across the cell membrane.</text>
</comment>
<keyword evidence="2 8" id="KW-0813">Transport</keyword>
<dbReference type="InterPro" id="IPR003352">
    <property type="entry name" value="PTS_EIIC"/>
</dbReference>
<feature type="transmembrane region" description="Helical" evidence="9">
    <location>
        <begin position="45"/>
        <end position="64"/>
    </location>
</feature>
<dbReference type="Pfam" id="PF02378">
    <property type="entry name" value="PTS_EIIC"/>
    <property type="match status" value="1"/>
</dbReference>
<name>A0A3G2R452_9FIRM</name>
<dbReference type="GO" id="GO:0008982">
    <property type="term" value="F:protein-N(PI)-phosphohistidine-sugar phosphotransferase activity"/>
    <property type="evidence" value="ECO:0007669"/>
    <property type="project" value="UniProtKB-UniRule"/>
</dbReference>
<dbReference type="PROSITE" id="PS51105">
    <property type="entry name" value="PTS_EIIC_TYPE_3"/>
    <property type="match status" value="1"/>
</dbReference>
<dbReference type="GO" id="GO:1901264">
    <property type="term" value="P:carbohydrate derivative transport"/>
    <property type="evidence" value="ECO:0007669"/>
    <property type="project" value="TreeGrafter"/>
</dbReference>
<keyword evidence="12" id="KW-1185">Reference proteome</keyword>
<feature type="transmembrane region" description="Helical" evidence="9">
    <location>
        <begin position="377"/>
        <end position="405"/>
    </location>
</feature>
<dbReference type="PIRSF" id="PIRSF006351">
    <property type="entry name" value="PTS_EIIC-Cellobiose"/>
    <property type="match status" value="1"/>
</dbReference>
<keyword evidence="5 9" id="KW-0812">Transmembrane</keyword>
<feature type="domain" description="PTS EIIC type-3" evidence="10">
    <location>
        <begin position="18"/>
        <end position="407"/>
    </location>
</feature>
<dbReference type="GO" id="GO:0005886">
    <property type="term" value="C:plasma membrane"/>
    <property type="evidence" value="ECO:0007669"/>
    <property type="project" value="UniProtKB-SubCell"/>
</dbReference>
<evidence type="ECO:0000313" key="12">
    <source>
        <dbReference type="Proteomes" id="UP000280960"/>
    </source>
</evidence>
<dbReference type="PANTHER" id="PTHR33989:SF11">
    <property type="entry name" value="LICHENAN PERMEASE IIC COMPONENT"/>
    <property type="match status" value="1"/>
</dbReference>
<reference evidence="11 12" key="1">
    <citation type="submission" date="2018-10" db="EMBL/GenBank/DDBJ databases">
        <authorList>
            <person name="Zhang X."/>
        </authorList>
    </citation>
    <scope>NUCLEOTIDE SEQUENCE [LARGE SCALE GENOMIC DNA]</scope>
    <source>
        <strain evidence="11 12">SK-G1</strain>
    </source>
</reference>
<dbReference type="KEGG" id="bacg:D2962_02990"/>
<evidence type="ECO:0000256" key="7">
    <source>
        <dbReference type="ARBA" id="ARBA00023136"/>
    </source>
</evidence>
<evidence type="ECO:0000259" key="10">
    <source>
        <dbReference type="PROSITE" id="PS51105"/>
    </source>
</evidence>
<keyword evidence="6 9" id="KW-1133">Transmembrane helix</keyword>
<evidence type="ECO:0000256" key="5">
    <source>
        <dbReference type="ARBA" id="ARBA00022692"/>
    </source>
</evidence>
<evidence type="ECO:0000256" key="8">
    <source>
        <dbReference type="PIRNR" id="PIRNR006351"/>
    </source>
</evidence>
<dbReference type="PANTHER" id="PTHR33989">
    <property type="match status" value="1"/>
</dbReference>
<evidence type="ECO:0000256" key="4">
    <source>
        <dbReference type="ARBA" id="ARBA00022597"/>
    </source>
</evidence>
<organism evidence="11 12">
    <name type="scientific">Biomaibacter acetigenes</name>
    <dbReference type="NCBI Taxonomy" id="2316383"/>
    <lineage>
        <taxon>Bacteria</taxon>
        <taxon>Bacillati</taxon>
        <taxon>Bacillota</taxon>
        <taxon>Clostridia</taxon>
        <taxon>Thermosediminibacterales</taxon>
        <taxon>Tepidanaerobacteraceae</taxon>
        <taxon>Biomaibacter</taxon>
    </lineage>
</organism>
<dbReference type="AlphaFoldDB" id="A0A3G2R452"/>
<dbReference type="EMBL" id="CP033169">
    <property type="protein sequence ID" value="AYO29707.1"/>
    <property type="molecule type" value="Genomic_DNA"/>
</dbReference>
<feature type="transmembrane region" description="Helical" evidence="9">
    <location>
        <begin position="76"/>
        <end position="97"/>
    </location>
</feature>
<evidence type="ECO:0000256" key="3">
    <source>
        <dbReference type="ARBA" id="ARBA00022475"/>
    </source>
</evidence>
<accession>A0A3G2R452</accession>
<dbReference type="Proteomes" id="UP000280960">
    <property type="component" value="Chromosome"/>
</dbReference>
<gene>
    <name evidence="11" type="ORF">D2962_02990</name>
</gene>
<evidence type="ECO:0000313" key="11">
    <source>
        <dbReference type="EMBL" id="AYO29707.1"/>
    </source>
</evidence>
<keyword evidence="7 8" id="KW-0472">Membrane</keyword>
<feature type="transmembrane region" description="Helical" evidence="9">
    <location>
        <begin position="170"/>
        <end position="195"/>
    </location>
</feature>
<keyword evidence="3 8" id="KW-1003">Cell membrane</keyword>
<comment type="subcellular location">
    <subcellularLocation>
        <location evidence="1">Cell membrane</location>
        <topology evidence="1">Multi-pass membrane protein</topology>
    </subcellularLocation>
</comment>
<feature type="transmembrane region" description="Helical" evidence="9">
    <location>
        <begin position="233"/>
        <end position="254"/>
    </location>
</feature>
<feature type="transmembrane region" description="Helical" evidence="9">
    <location>
        <begin position="282"/>
        <end position="300"/>
    </location>
</feature>
<feature type="transmembrane region" description="Helical" evidence="9">
    <location>
        <begin position="337"/>
        <end position="357"/>
    </location>
</feature>
<dbReference type="GO" id="GO:0009401">
    <property type="term" value="P:phosphoenolpyruvate-dependent sugar phosphotransferase system"/>
    <property type="evidence" value="ECO:0007669"/>
    <property type="project" value="InterPro"/>
</dbReference>
<evidence type="ECO:0000256" key="1">
    <source>
        <dbReference type="ARBA" id="ARBA00004651"/>
    </source>
</evidence>
<dbReference type="InterPro" id="IPR004796">
    <property type="entry name" value="PTS_IIC_cello"/>
</dbReference>
<keyword evidence="4 8" id="KW-0762">Sugar transport</keyword>
<protein>
    <recommendedName>
        <fullName evidence="8">Permease IIC component</fullName>
    </recommendedName>
</protein>
<dbReference type="NCBIfam" id="TIGR00410">
    <property type="entry name" value="lacE"/>
    <property type="match status" value="1"/>
</dbReference>
<sequence>MQGGSIVSGFMDNFAQFLENKVLPPLMKLAEQRHFAAIRQGIQRIIPLIIVGSIPLIIAYPPVQSWSAAVEPYRDILLVPFSMTFGLMSLFVAFGVASALASTYDLDSTAAGITSMLGFLLAAAPMTKNALSADYLGGTGLFTAIIVAICTAELMRWFKKSGFTIKMPAGVPPAIMASFESITTVGVIVLVIWLIRTVGNLNIPEVIMSAFKPLVVVADTLPAILLAQVLHQALWAVGIHGTSVVVWGVMAPFLTQNLAANAQAALAGQPIPFFWTEPMQMSYAHMGGSGATLPLIFFYLRSRSAHLKQVGRVALIPGIFNINEPITFGTPIILNPIMLIPWFLSQPIIMTIVYVAAKLNLVTKAYVLPPWTTPVPIYQYIMTGGDFRSVILAVIVFCVSAALYYPFFRIWEKHLLEQESGAAS</sequence>
<evidence type="ECO:0000256" key="6">
    <source>
        <dbReference type="ARBA" id="ARBA00022989"/>
    </source>
</evidence>
<proteinExistence type="predicted"/>
<feature type="transmembrane region" description="Helical" evidence="9">
    <location>
        <begin position="139"/>
        <end position="158"/>
    </location>
</feature>